<feature type="compositionally biased region" description="Low complexity" evidence="1">
    <location>
        <begin position="425"/>
        <end position="446"/>
    </location>
</feature>
<dbReference type="AlphaFoldDB" id="A0A4U3L7W2"/>
<dbReference type="PROSITE" id="PS51411">
    <property type="entry name" value="PSP1_C"/>
    <property type="match status" value="1"/>
</dbReference>
<dbReference type="InterPro" id="IPR047767">
    <property type="entry name" value="PSP1-like"/>
</dbReference>
<dbReference type="NCBIfam" id="NF041131">
    <property type="entry name" value="RicT_YaaT_fam"/>
    <property type="match status" value="1"/>
</dbReference>
<reference evidence="3 4" key="1">
    <citation type="submission" date="2019-05" db="EMBL/GenBank/DDBJ databases">
        <title>Panacibacter sp. strain 17mud1-8 Genome sequencing and assembly.</title>
        <authorList>
            <person name="Chhetri G."/>
        </authorList>
    </citation>
    <scope>NUCLEOTIDE SEQUENCE [LARGE SCALE GENOMIC DNA]</scope>
    <source>
        <strain evidence="3 4">17mud1-8</strain>
    </source>
</reference>
<dbReference type="Proteomes" id="UP000305848">
    <property type="component" value="Unassembled WGS sequence"/>
</dbReference>
<protein>
    <recommendedName>
        <fullName evidence="2">PSP1 C-terminal domain-containing protein</fullName>
    </recommendedName>
</protein>
<feature type="compositionally biased region" description="Basic and acidic residues" evidence="1">
    <location>
        <begin position="343"/>
        <end position="363"/>
    </location>
</feature>
<organism evidence="3 4">
    <name type="scientific">Ilyomonas limi</name>
    <dbReference type="NCBI Taxonomy" id="2575867"/>
    <lineage>
        <taxon>Bacteria</taxon>
        <taxon>Pseudomonadati</taxon>
        <taxon>Bacteroidota</taxon>
        <taxon>Chitinophagia</taxon>
        <taxon>Chitinophagales</taxon>
        <taxon>Chitinophagaceae</taxon>
        <taxon>Ilyomonas</taxon>
    </lineage>
</organism>
<name>A0A4U3L7W2_9BACT</name>
<feature type="domain" description="PSP1 C-terminal" evidence="2">
    <location>
        <begin position="86"/>
        <end position="171"/>
    </location>
</feature>
<accession>A0A4U3L7W2</accession>
<dbReference type="EMBL" id="SZQL01000004">
    <property type="protein sequence ID" value="TKK69956.1"/>
    <property type="molecule type" value="Genomic_DNA"/>
</dbReference>
<feature type="compositionally biased region" description="Low complexity" evidence="1">
    <location>
        <begin position="395"/>
        <end position="409"/>
    </location>
</feature>
<evidence type="ECO:0000259" key="2">
    <source>
        <dbReference type="PROSITE" id="PS51411"/>
    </source>
</evidence>
<dbReference type="Pfam" id="PF04468">
    <property type="entry name" value="PSP1"/>
    <property type="match status" value="1"/>
</dbReference>
<comment type="caution">
    <text evidence="3">The sequence shown here is derived from an EMBL/GenBank/DDBJ whole genome shotgun (WGS) entry which is preliminary data.</text>
</comment>
<dbReference type="PANTHER" id="PTHR43830">
    <property type="entry name" value="PROTEIN PSP1"/>
    <property type="match status" value="1"/>
</dbReference>
<sequence length="459" mass="52381">MNVYDWLKNLPFADSDGGCKVVEVSFKQGSRKDFFRNVTLQEFEKGELVTLEGVSGFDVGEVSLTGELVRLQMKKKGVNEMNPDMKKIIRRSTERDIELYTQQKSREPEALMRSRAISRQLNLDMKLSEVEFQADGRKATFFYTADDRVDFRELIKIFASEFKVKVEMRQIGIRQDAGKVGGIGSCGRELCCSTWLTDFKSVTTTAARYQNLSINQTKLSGQCGRLKCCLNYELDTYLDALQGFPNNADTLQTTKGNASLIKKDIFKNLMWYMLPDSSMQYPLTIARVKEIIRLNAKGERADDLQPVDLTSNKQKEEIPAHVELVGQISLNTLERNSKKRKDKEREMKGGERKNEPQQQRRSEQQPPNKGQQLKGEKKPQQQQRAPEGKQPPSKPKSLNSNNSQQQLPKNKPPKPRRANSGGNNQQQMPPQQPQQKQRPPQQRPQNPQLPPSSEGENIY</sequence>
<dbReference type="PANTHER" id="PTHR43830:SF3">
    <property type="entry name" value="PROTEIN PSP1"/>
    <property type="match status" value="1"/>
</dbReference>
<evidence type="ECO:0000256" key="1">
    <source>
        <dbReference type="SAM" id="MobiDB-lite"/>
    </source>
</evidence>
<proteinExistence type="predicted"/>
<gene>
    <name evidence="3" type="ORF">FC093_07120</name>
</gene>
<dbReference type="GO" id="GO:0005737">
    <property type="term" value="C:cytoplasm"/>
    <property type="evidence" value="ECO:0007669"/>
    <property type="project" value="TreeGrafter"/>
</dbReference>
<feature type="region of interest" description="Disordered" evidence="1">
    <location>
        <begin position="329"/>
        <end position="459"/>
    </location>
</feature>
<evidence type="ECO:0000313" key="4">
    <source>
        <dbReference type="Proteomes" id="UP000305848"/>
    </source>
</evidence>
<dbReference type="OrthoDB" id="9779344at2"/>
<keyword evidence="4" id="KW-1185">Reference proteome</keyword>
<evidence type="ECO:0000313" key="3">
    <source>
        <dbReference type="EMBL" id="TKK69956.1"/>
    </source>
</evidence>
<dbReference type="InterPro" id="IPR007557">
    <property type="entry name" value="PSP1_C"/>
</dbReference>